<sequence>MERSSDKILWENIALGDYKAFDSMYDSYGATLLSIASKKLGDTDAAMDVVQELFIDIWQRRHAINIQTSIKSYLISALHFKVFMYFRRQGVQQKHIDNYKLYVEPYSDDELFSAKLYEEQFENLQEAIEESVREMPLRMKEVFQLKYYKALNNKEIADSLGLSTQTVKNQLSKALQQIRRHMEEQQVDVIYFALIGLMCI</sequence>
<comment type="caution">
    <text evidence="7">The sequence shown here is derived from an EMBL/GenBank/DDBJ whole genome shotgun (WGS) entry which is preliminary data.</text>
</comment>
<evidence type="ECO:0000259" key="6">
    <source>
        <dbReference type="Pfam" id="PF08281"/>
    </source>
</evidence>
<dbReference type="OrthoDB" id="654988at2"/>
<dbReference type="NCBIfam" id="TIGR02937">
    <property type="entry name" value="sigma70-ECF"/>
    <property type="match status" value="1"/>
</dbReference>
<dbReference type="InterPro" id="IPR013249">
    <property type="entry name" value="RNA_pol_sigma70_r4_t2"/>
</dbReference>
<dbReference type="InterPro" id="IPR007627">
    <property type="entry name" value="RNA_pol_sigma70_r2"/>
</dbReference>
<organism evidence="7 8">
    <name type="scientific">Sphingobacterium deserti</name>
    <dbReference type="NCBI Taxonomy" id="1229276"/>
    <lineage>
        <taxon>Bacteria</taxon>
        <taxon>Pseudomonadati</taxon>
        <taxon>Bacteroidota</taxon>
        <taxon>Sphingobacteriia</taxon>
        <taxon>Sphingobacteriales</taxon>
        <taxon>Sphingobacteriaceae</taxon>
        <taxon>Sphingobacterium</taxon>
    </lineage>
</organism>
<dbReference type="AlphaFoldDB" id="A0A0B8SZE3"/>
<evidence type="ECO:0000256" key="4">
    <source>
        <dbReference type="ARBA" id="ARBA00023163"/>
    </source>
</evidence>
<dbReference type="InterPro" id="IPR014284">
    <property type="entry name" value="RNA_pol_sigma-70_dom"/>
</dbReference>
<dbReference type="RefSeq" id="WP_037501674.1">
    <property type="nucleotide sequence ID" value="NZ_JJMU01000059.1"/>
</dbReference>
<dbReference type="PANTHER" id="PTHR43133">
    <property type="entry name" value="RNA POLYMERASE ECF-TYPE SIGMA FACTO"/>
    <property type="match status" value="1"/>
</dbReference>
<dbReference type="SUPFAM" id="SSF88946">
    <property type="entry name" value="Sigma2 domain of RNA polymerase sigma factors"/>
    <property type="match status" value="1"/>
</dbReference>
<reference evidence="8" key="1">
    <citation type="submission" date="2014-04" db="EMBL/GenBank/DDBJ databases">
        <title>Whole-Genome optical mapping and complete genome sequence of Sphingobacterium deserti sp. nov., a new spaces isolated from desert in the west of China.</title>
        <authorList>
            <person name="Teng C."/>
            <person name="Zhou Z."/>
            <person name="Li X."/>
            <person name="Chen M."/>
            <person name="Lin M."/>
            <person name="Wang L."/>
            <person name="Su S."/>
            <person name="Zhang C."/>
            <person name="Zhang W."/>
        </authorList>
    </citation>
    <scope>NUCLEOTIDE SEQUENCE [LARGE SCALE GENOMIC DNA]</scope>
    <source>
        <strain evidence="8">ACCC05744</strain>
    </source>
</reference>
<dbReference type="PANTHER" id="PTHR43133:SF46">
    <property type="entry name" value="RNA POLYMERASE SIGMA-70 FACTOR ECF SUBFAMILY"/>
    <property type="match status" value="1"/>
</dbReference>
<evidence type="ECO:0000259" key="5">
    <source>
        <dbReference type="Pfam" id="PF04542"/>
    </source>
</evidence>
<dbReference type="EMBL" id="JJMU01000059">
    <property type="protein sequence ID" value="KGE13122.1"/>
    <property type="molecule type" value="Genomic_DNA"/>
</dbReference>
<keyword evidence="8" id="KW-1185">Reference proteome</keyword>
<evidence type="ECO:0000256" key="1">
    <source>
        <dbReference type="ARBA" id="ARBA00010641"/>
    </source>
</evidence>
<reference evidence="7 8" key="2">
    <citation type="journal article" date="2015" name="PLoS ONE">
        <title>Whole-Genome Optical Mapping and Finished Genome Sequence of Sphingobacterium deserti sp. nov., a New Species Isolated from the Western Desert of China.</title>
        <authorList>
            <person name="Teng C."/>
            <person name="Zhou Z."/>
            <person name="Molnar I."/>
            <person name="Li X."/>
            <person name="Tang R."/>
            <person name="Chen M."/>
            <person name="Wang L."/>
            <person name="Su S."/>
            <person name="Zhang W."/>
            <person name="Lin M."/>
        </authorList>
    </citation>
    <scope>NUCLEOTIDE SEQUENCE [LARGE SCALE GENOMIC DNA]</scope>
    <source>
        <strain evidence="8">ACCC05744</strain>
    </source>
</reference>
<proteinExistence type="inferred from homology"/>
<gene>
    <name evidence="7" type="ORF">DI53_3146</name>
</gene>
<dbReference type="Proteomes" id="UP000031802">
    <property type="component" value="Unassembled WGS sequence"/>
</dbReference>
<dbReference type="CDD" id="cd06171">
    <property type="entry name" value="Sigma70_r4"/>
    <property type="match status" value="1"/>
</dbReference>
<dbReference type="InterPro" id="IPR039425">
    <property type="entry name" value="RNA_pol_sigma-70-like"/>
</dbReference>
<evidence type="ECO:0000256" key="2">
    <source>
        <dbReference type="ARBA" id="ARBA00023015"/>
    </source>
</evidence>
<keyword evidence="4" id="KW-0804">Transcription</keyword>
<evidence type="ECO:0000313" key="7">
    <source>
        <dbReference type="EMBL" id="KGE13122.1"/>
    </source>
</evidence>
<dbReference type="STRING" id="1229276.DI53_3146"/>
<feature type="domain" description="RNA polymerase sigma-70 region 2" evidence="5">
    <location>
        <begin position="24"/>
        <end position="90"/>
    </location>
</feature>
<accession>A0A0B8SZE3</accession>
<dbReference type="PATRIC" id="fig|1229276.3.peg.3250"/>
<dbReference type="GO" id="GO:0003677">
    <property type="term" value="F:DNA binding"/>
    <property type="evidence" value="ECO:0007669"/>
    <property type="project" value="InterPro"/>
</dbReference>
<protein>
    <submittedName>
        <fullName evidence="7">RNA polymerase sigma-70 factor</fullName>
    </submittedName>
</protein>
<dbReference type="InterPro" id="IPR036388">
    <property type="entry name" value="WH-like_DNA-bd_sf"/>
</dbReference>
<evidence type="ECO:0000256" key="3">
    <source>
        <dbReference type="ARBA" id="ARBA00023082"/>
    </source>
</evidence>
<dbReference type="Pfam" id="PF04542">
    <property type="entry name" value="Sigma70_r2"/>
    <property type="match status" value="1"/>
</dbReference>
<dbReference type="NCBIfam" id="TIGR02985">
    <property type="entry name" value="Sig70_bacteroi1"/>
    <property type="match status" value="1"/>
</dbReference>
<dbReference type="GO" id="GO:0016987">
    <property type="term" value="F:sigma factor activity"/>
    <property type="evidence" value="ECO:0007669"/>
    <property type="project" value="UniProtKB-KW"/>
</dbReference>
<dbReference type="SUPFAM" id="SSF88659">
    <property type="entry name" value="Sigma3 and sigma4 domains of RNA polymerase sigma factors"/>
    <property type="match status" value="1"/>
</dbReference>
<feature type="domain" description="RNA polymerase sigma factor 70 region 4 type 2" evidence="6">
    <location>
        <begin position="126"/>
        <end position="177"/>
    </location>
</feature>
<keyword evidence="3" id="KW-0731">Sigma factor</keyword>
<dbReference type="Pfam" id="PF08281">
    <property type="entry name" value="Sigma70_r4_2"/>
    <property type="match status" value="1"/>
</dbReference>
<comment type="similarity">
    <text evidence="1">Belongs to the sigma-70 factor family. ECF subfamily.</text>
</comment>
<dbReference type="eggNOG" id="COG1595">
    <property type="taxonomic scope" value="Bacteria"/>
</dbReference>
<dbReference type="InterPro" id="IPR013325">
    <property type="entry name" value="RNA_pol_sigma_r2"/>
</dbReference>
<name>A0A0B8SZE3_9SPHI</name>
<dbReference type="InterPro" id="IPR013324">
    <property type="entry name" value="RNA_pol_sigma_r3/r4-like"/>
</dbReference>
<keyword evidence="2" id="KW-0805">Transcription regulation</keyword>
<dbReference type="Gene3D" id="1.10.1740.10">
    <property type="match status" value="1"/>
</dbReference>
<evidence type="ECO:0000313" key="8">
    <source>
        <dbReference type="Proteomes" id="UP000031802"/>
    </source>
</evidence>
<dbReference type="GO" id="GO:0006352">
    <property type="term" value="P:DNA-templated transcription initiation"/>
    <property type="evidence" value="ECO:0007669"/>
    <property type="project" value="InterPro"/>
</dbReference>
<dbReference type="InterPro" id="IPR014327">
    <property type="entry name" value="RNA_pol_sigma70_bacteroid"/>
</dbReference>
<dbReference type="Gene3D" id="1.10.10.10">
    <property type="entry name" value="Winged helix-like DNA-binding domain superfamily/Winged helix DNA-binding domain"/>
    <property type="match status" value="1"/>
</dbReference>